<name>A0A6C0GUD9_9BACT</name>
<reference evidence="13 14" key="1">
    <citation type="submission" date="2020-01" db="EMBL/GenBank/DDBJ databases">
        <authorList>
            <person name="Kim M.K."/>
        </authorList>
    </citation>
    <scope>NUCLEOTIDE SEQUENCE [LARGE SCALE GENOMIC DNA]</scope>
    <source>
        <strain evidence="13 14">172606-1</strain>
    </source>
</reference>
<dbReference type="SUPFAM" id="SSF56935">
    <property type="entry name" value="Porins"/>
    <property type="match status" value="1"/>
</dbReference>
<dbReference type="InterPro" id="IPR008969">
    <property type="entry name" value="CarboxyPept-like_regulatory"/>
</dbReference>
<feature type="chain" id="PRO_5025560147" evidence="10">
    <location>
        <begin position="28"/>
        <end position="1220"/>
    </location>
</feature>
<dbReference type="SUPFAM" id="SSF49464">
    <property type="entry name" value="Carboxypeptidase regulatory domain-like"/>
    <property type="match status" value="1"/>
</dbReference>
<dbReference type="Gene3D" id="3.55.50.30">
    <property type="match status" value="1"/>
</dbReference>
<evidence type="ECO:0000256" key="10">
    <source>
        <dbReference type="SAM" id="SignalP"/>
    </source>
</evidence>
<keyword evidence="14" id="KW-1185">Reference proteome</keyword>
<dbReference type="InterPro" id="IPR023996">
    <property type="entry name" value="TonB-dep_OMP_SusC/RagA"/>
</dbReference>
<feature type="domain" description="TonB-dependent receptor-like beta-barrel" evidence="11">
    <location>
        <begin position="554"/>
        <end position="1173"/>
    </location>
</feature>
<feature type="signal peptide" evidence="10">
    <location>
        <begin position="1"/>
        <end position="27"/>
    </location>
</feature>
<evidence type="ECO:0000259" key="12">
    <source>
        <dbReference type="Pfam" id="PF07715"/>
    </source>
</evidence>
<comment type="similarity">
    <text evidence="8 9">Belongs to the TonB-dependent receptor family.</text>
</comment>
<dbReference type="InterPro" id="IPR039426">
    <property type="entry name" value="TonB-dep_rcpt-like"/>
</dbReference>
<dbReference type="AlphaFoldDB" id="A0A6C0GUD9"/>
<keyword evidence="5 9" id="KW-0798">TonB box</keyword>
<dbReference type="InterPro" id="IPR037066">
    <property type="entry name" value="Plug_dom_sf"/>
</dbReference>
<evidence type="ECO:0000256" key="6">
    <source>
        <dbReference type="ARBA" id="ARBA00023136"/>
    </source>
</evidence>
<evidence type="ECO:0000256" key="2">
    <source>
        <dbReference type="ARBA" id="ARBA00022448"/>
    </source>
</evidence>
<dbReference type="NCBIfam" id="TIGR04057">
    <property type="entry name" value="SusC_RagA_signa"/>
    <property type="match status" value="1"/>
</dbReference>
<dbReference type="InterPro" id="IPR036942">
    <property type="entry name" value="Beta-barrel_TonB_sf"/>
</dbReference>
<dbReference type="InterPro" id="IPR000531">
    <property type="entry name" value="Beta-barrel_TonB"/>
</dbReference>
<gene>
    <name evidence="13" type="ORF">GXP67_34815</name>
</gene>
<evidence type="ECO:0000313" key="13">
    <source>
        <dbReference type="EMBL" id="QHT71467.1"/>
    </source>
</evidence>
<dbReference type="Gene3D" id="2.60.40.1120">
    <property type="entry name" value="Carboxypeptidase-like, regulatory domain"/>
    <property type="match status" value="1"/>
</dbReference>
<keyword evidence="6 8" id="KW-0472">Membrane</keyword>
<dbReference type="KEGG" id="rhoz:GXP67_34815"/>
<evidence type="ECO:0000256" key="4">
    <source>
        <dbReference type="ARBA" id="ARBA00022692"/>
    </source>
</evidence>
<dbReference type="InterPro" id="IPR012910">
    <property type="entry name" value="Plug_dom"/>
</dbReference>
<keyword evidence="2 8" id="KW-0813">Transport</keyword>
<evidence type="ECO:0000259" key="11">
    <source>
        <dbReference type="Pfam" id="PF00593"/>
    </source>
</evidence>
<feature type="domain" description="TonB-dependent receptor plug" evidence="12">
    <location>
        <begin position="251"/>
        <end position="356"/>
    </location>
</feature>
<comment type="subcellular location">
    <subcellularLocation>
        <location evidence="1 8">Cell outer membrane</location>
        <topology evidence="1 8">Multi-pass membrane protein</topology>
    </subcellularLocation>
</comment>
<dbReference type="Pfam" id="PF00593">
    <property type="entry name" value="TonB_dep_Rec_b-barrel"/>
    <property type="match status" value="1"/>
</dbReference>
<keyword evidence="7 8" id="KW-0998">Cell outer membrane</keyword>
<dbReference type="FunFam" id="2.60.40.1120:FF:000003">
    <property type="entry name" value="Outer membrane protein Omp121"/>
    <property type="match status" value="1"/>
</dbReference>
<dbReference type="Gene3D" id="2.170.130.10">
    <property type="entry name" value="TonB-dependent receptor, plug domain"/>
    <property type="match status" value="1"/>
</dbReference>
<dbReference type="EMBL" id="CP048222">
    <property type="protein sequence ID" value="QHT71467.1"/>
    <property type="molecule type" value="Genomic_DNA"/>
</dbReference>
<dbReference type="PROSITE" id="PS52016">
    <property type="entry name" value="TONB_DEPENDENT_REC_3"/>
    <property type="match status" value="1"/>
</dbReference>
<evidence type="ECO:0000313" key="14">
    <source>
        <dbReference type="Proteomes" id="UP000480178"/>
    </source>
</evidence>
<evidence type="ECO:0000256" key="1">
    <source>
        <dbReference type="ARBA" id="ARBA00004571"/>
    </source>
</evidence>
<accession>A0A6C0GUD9</accession>
<proteinExistence type="inferred from homology"/>
<keyword evidence="4 8" id="KW-0812">Transmembrane</keyword>
<dbReference type="Gene3D" id="2.40.170.20">
    <property type="entry name" value="TonB-dependent receptor, beta-barrel domain"/>
    <property type="match status" value="1"/>
</dbReference>
<protein>
    <submittedName>
        <fullName evidence="13">TonB-dependent receptor</fullName>
    </submittedName>
</protein>
<evidence type="ECO:0000256" key="5">
    <source>
        <dbReference type="ARBA" id="ARBA00023077"/>
    </source>
</evidence>
<dbReference type="Proteomes" id="UP000480178">
    <property type="component" value="Chromosome"/>
</dbReference>
<organism evidence="13 14">
    <name type="scientific">Rhodocytophaga rosea</name>
    <dbReference type="NCBI Taxonomy" id="2704465"/>
    <lineage>
        <taxon>Bacteria</taxon>
        <taxon>Pseudomonadati</taxon>
        <taxon>Bacteroidota</taxon>
        <taxon>Cytophagia</taxon>
        <taxon>Cytophagales</taxon>
        <taxon>Rhodocytophagaceae</taxon>
        <taxon>Rhodocytophaga</taxon>
    </lineage>
</organism>
<dbReference type="GO" id="GO:0009279">
    <property type="term" value="C:cell outer membrane"/>
    <property type="evidence" value="ECO:0007669"/>
    <property type="project" value="UniProtKB-SubCell"/>
</dbReference>
<sequence length="1220" mass="134465">MNKVIYKIKPPCIIAAILLVCQPLCFAQELASSRYIPTPPSSSTSQATQKLKDALNELRNYYQVDILFADQMVDELTIPAGSVDYKNKLEKNLELVLRPLGLNYRKTRDGAYLITPTPTLKKVSAITNQPLIPIASSSSISVLKAVHMESRVNFRDAMAIQVKGKVTDETGQSLPGVNVLVKGTTNGTTTDSDGIYNLTAPDANSTLVFSYIGYATQEIAIGNRTTIDVTLTADIQSLSEVVVTGYSTQAKRDITSAVSVIEPKELLSVPATNLAQQLQGRAAGVTVGTDNTPGGGVAVRIRGYGTLGNNDPLYVIDGVPTKGNLNTINQNDIESIQILKDASSASIYGSRAANGVVIITTRKGKSGEPKITFDAYYGMQRPGKFLDLLNTQEYGQYLWQSKKNANVVNPVTGNPEHAQFGKGAQPVIPDYIIPDGALEGDPRVDPANYSFDRFTDPQFGKTKYSITRANKEGTNWMDEVFNPAPIQNYQLGAAGGTEKARYAFSTNYYNQEGILLYNGYKRYSIRANSEFTIKNRFRLGENLQIAYGQRQGNYSNNNETSQVSNTYRAQPIIPVYDIGGNFAGTLGSNLGNANNPVGQLYRNKDNGYKELRLFGNAFAEIDILKGLTARTSFGVDALISTSRYYNPVEIELAHAINVNSLSENSSYNHTWTWTNTLSYEKTFGEIHNLNAFVGLESIAGYGKSLTAARQGFFSDALDVQYIDAGSPTTATNSGNATTLWSLFSYFGRVDYTLKDKYLFQATLRRDASSRFLAATRYATFPALSAGWRLSKESFMQGLTFLTDLKLRAGWGQTGNQEIGDFNAYSTYQSNPLNSGYSVSGSPTGYNQGFDIARFGNPNAKWETTTTVNLGLDATLFDGKLELNVDVYNRKTENLLYAKVFDPRLGDAVIPAQNIASLQNKGIDLALNHNGSAMNDEITYSVGVNFSTYRNKVLTLDPDNPNDFLPGFGLRTPPVTRSIAGRPLSSFYGYIIDGIMQSEEEVQNHAKFPGYYDSNIYIDGQRTQGVGKFKYRDINNDGIINANDQTYIGNPHPDFSYGININIGYKNFDLTAFAQGVQGNDLFNHVRYWTDFEIFQGNRTKRMLYESWRPDNPNAKLPILDANDAQSGVPSTYFVEDGSYLRLKNLQLGYTFPQSILSKISMSQLRVYAQAQNLFTITKYSGLDPEVNLRNFNSGSDREIGVDQGVYPTPKAFIFGLSVGF</sequence>
<keyword evidence="3 8" id="KW-1134">Transmembrane beta strand</keyword>
<dbReference type="InterPro" id="IPR023997">
    <property type="entry name" value="TonB-dep_OMP_SusC/RagA_CS"/>
</dbReference>
<evidence type="ECO:0000256" key="8">
    <source>
        <dbReference type="PROSITE-ProRule" id="PRU01360"/>
    </source>
</evidence>
<evidence type="ECO:0000256" key="9">
    <source>
        <dbReference type="RuleBase" id="RU003357"/>
    </source>
</evidence>
<dbReference type="RefSeq" id="WP_162447406.1">
    <property type="nucleotide sequence ID" value="NZ_CP048222.1"/>
</dbReference>
<dbReference type="NCBIfam" id="TIGR04056">
    <property type="entry name" value="OMP_RagA_SusC"/>
    <property type="match status" value="1"/>
</dbReference>
<keyword evidence="10" id="KW-0732">Signal</keyword>
<evidence type="ECO:0000256" key="7">
    <source>
        <dbReference type="ARBA" id="ARBA00023237"/>
    </source>
</evidence>
<dbReference type="Pfam" id="PF07715">
    <property type="entry name" value="Plug"/>
    <property type="match status" value="1"/>
</dbReference>
<keyword evidence="13" id="KW-0675">Receptor</keyword>
<dbReference type="Pfam" id="PF13715">
    <property type="entry name" value="CarbopepD_reg_2"/>
    <property type="match status" value="1"/>
</dbReference>
<evidence type="ECO:0000256" key="3">
    <source>
        <dbReference type="ARBA" id="ARBA00022452"/>
    </source>
</evidence>